<gene>
    <name evidence="3" type="ORF">FSZ31_05785</name>
</gene>
<feature type="transmembrane region" description="Helical" evidence="2">
    <location>
        <begin position="177"/>
        <end position="197"/>
    </location>
</feature>
<dbReference type="RefSeq" id="WP_147122146.1">
    <property type="nucleotide sequence ID" value="NZ_VOPY01000001.1"/>
</dbReference>
<name>A0A5C6UPY8_9SPHN</name>
<feature type="transmembrane region" description="Helical" evidence="2">
    <location>
        <begin position="88"/>
        <end position="108"/>
    </location>
</feature>
<feature type="transmembrane region" description="Helical" evidence="2">
    <location>
        <begin position="234"/>
        <end position="251"/>
    </location>
</feature>
<feature type="transmembrane region" description="Helical" evidence="2">
    <location>
        <begin position="54"/>
        <end position="72"/>
    </location>
</feature>
<evidence type="ECO:0008006" key="5">
    <source>
        <dbReference type="Google" id="ProtNLM"/>
    </source>
</evidence>
<feature type="transmembrane region" description="Helical" evidence="2">
    <location>
        <begin position="424"/>
        <end position="441"/>
    </location>
</feature>
<evidence type="ECO:0000256" key="1">
    <source>
        <dbReference type="SAM" id="MobiDB-lite"/>
    </source>
</evidence>
<organism evidence="3 4">
    <name type="scientific">Flavisphingopyxis soli</name>
    <dbReference type="NCBI Taxonomy" id="2601267"/>
    <lineage>
        <taxon>Bacteria</taxon>
        <taxon>Pseudomonadati</taxon>
        <taxon>Pseudomonadota</taxon>
        <taxon>Alphaproteobacteria</taxon>
        <taxon>Sphingomonadales</taxon>
        <taxon>Sphingopyxidaceae</taxon>
        <taxon>Flavisphingopyxis</taxon>
    </lineage>
</organism>
<comment type="caution">
    <text evidence="3">The sequence shown here is derived from an EMBL/GenBank/DDBJ whole genome shotgun (WGS) entry which is preliminary data.</text>
</comment>
<accession>A0A5C6UPY8</accession>
<evidence type="ECO:0000313" key="3">
    <source>
        <dbReference type="EMBL" id="TXC74216.1"/>
    </source>
</evidence>
<feature type="compositionally biased region" description="Low complexity" evidence="1">
    <location>
        <begin position="573"/>
        <end position="590"/>
    </location>
</feature>
<evidence type="ECO:0000313" key="4">
    <source>
        <dbReference type="Proteomes" id="UP000321129"/>
    </source>
</evidence>
<dbReference type="EMBL" id="VOPY01000001">
    <property type="protein sequence ID" value="TXC74216.1"/>
    <property type="molecule type" value="Genomic_DNA"/>
</dbReference>
<proteinExistence type="predicted"/>
<keyword evidence="2" id="KW-0812">Transmembrane</keyword>
<dbReference type="Proteomes" id="UP000321129">
    <property type="component" value="Unassembled WGS sequence"/>
</dbReference>
<keyword evidence="4" id="KW-1185">Reference proteome</keyword>
<dbReference type="OrthoDB" id="7888991at2"/>
<feature type="transmembrane region" description="Helical" evidence="2">
    <location>
        <begin position="395"/>
        <end position="412"/>
    </location>
</feature>
<feature type="transmembrane region" description="Helical" evidence="2">
    <location>
        <begin position="453"/>
        <end position="474"/>
    </location>
</feature>
<evidence type="ECO:0000256" key="2">
    <source>
        <dbReference type="SAM" id="Phobius"/>
    </source>
</evidence>
<feature type="transmembrane region" description="Helical" evidence="2">
    <location>
        <begin position="263"/>
        <end position="288"/>
    </location>
</feature>
<protein>
    <recommendedName>
        <fullName evidence="5">Glycosyltransferase RgtA/B/C/D-like domain-containing protein</fullName>
    </recommendedName>
</protein>
<keyword evidence="2" id="KW-1133">Transmembrane helix</keyword>
<feature type="transmembrane region" description="Helical" evidence="2">
    <location>
        <begin position="21"/>
        <end position="42"/>
    </location>
</feature>
<feature type="transmembrane region" description="Helical" evidence="2">
    <location>
        <begin position="371"/>
        <end position="388"/>
    </location>
</feature>
<dbReference type="AlphaFoldDB" id="A0A5C6UPY8"/>
<feature type="transmembrane region" description="Helical" evidence="2">
    <location>
        <begin position="294"/>
        <end position="314"/>
    </location>
</feature>
<reference evidence="3 4" key="1">
    <citation type="submission" date="2019-08" db="EMBL/GenBank/DDBJ databases">
        <title>Sphingorhabdus soil sp. nov., isolated from arctic soil.</title>
        <authorList>
            <person name="Liu Y."/>
        </authorList>
    </citation>
    <scope>NUCLEOTIDE SEQUENCE [LARGE SCALE GENOMIC DNA]</scope>
    <source>
        <strain evidence="3 4">D-2Q-5-6</strain>
    </source>
</reference>
<feature type="transmembrane region" description="Helical" evidence="2">
    <location>
        <begin position="321"/>
        <end position="343"/>
    </location>
</feature>
<sequence>MSTETPTTDPARTADSFISRLLLASAGALVVLVLLASLGRLPLLAHAFLVRQDIAITLTLAMLFVVFAPLIARSRDQNPLFALERRHVAIASLIVVIVCLVGFQTVLWGRDLSRDEQMAMFDARTFAAGHWIGIIPENWVGFRPALNTIFMQSGLAGSAWASDYRPINSALHAIGQLLGYAHIVGPLFGALGLWATWRCARLMWPDGSGSEAVTVSVVTLLLSAQFLLNAMTAYAMAPLLALNMVWLLLVWRDDKPSHAGALAIGFFATGLHQVLYHPLFAFPVAAVFLIQRRWGLAAIYALAYPAFILFWEMFSGLRADWASVLPMAGAAAGPATGAAGGLLDQARNLAGEFGWGSVTIQAANLVRLLSWQHIAFLPLLIAGGVRAWRTRDTRLLTLVAIIVLTIAIKLVLRPYQGHGWGYRYLHGALGAMCLLCGAGWIELRQRGIAHARVFITLSLVTLVTIIPLRFYHAYEFAGAFARPAFAAMESGADIAIVDNLAAPFSQDIVINDPFVRNRPVMLLASGVSPAQMAALCRDYRITTVDRRDLAAVNAFFRRPLAATQPSRSDATMAAAAQCRADQRSRSASSR</sequence>
<keyword evidence="2" id="KW-0472">Membrane</keyword>
<feature type="region of interest" description="Disordered" evidence="1">
    <location>
        <begin position="566"/>
        <end position="590"/>
    </location>
</feature>